<dbReference type="GO" id="GO:0008999">
    <property type="term" value="F:protein-N-terminal-alanine acetyltransferase activity"/>
    <property type="evidence" value="ECO:0007669"/>
    <property type="project" value="TreeGrafter"/>
</dbReference>
<dbReference type="STRING" id="1051891.A0A0C3Q8P7"/>
<keyword evidence="3" id="KW-1185">Reference proteome</keyword>
<proteinExistence type="predicted"/>
<name>A0A0C3Q8P7_9AGAM</name>
<dbReference type="Proteomes" id="UP000054248">
    <property type="component" value="Unassembled WGS sequence"/>
</dbReference>
<feature type="domain" description="N-acetyltransferase" evidence="1">
    <location>
        <begin position="41"/>
        <end position="193"/>
    </location>
</feature>
<dbReference type="OrthoDB" id="64477at2759"/>
<dbReference type="HOGENOM" id="CLU_115480_0_0_1"/>
<gene>
    <name evidence="2" type="ORF">M407DRAFT_243791</name>
</gene>
<dbReference type="InterPro" id="IPR051908">
    <property type="entry name" value="Ribosomal_N-acetyltransferase"/>
</dbReference>
<dbReference type="PANTHER" id="PTHR43441:SF2">
    <property type="entry name" value="FAMILY ACETYLTRANSFERASE, PUTATIVE (AFU_ORTHOLOGUE AFUA_7G00850)-RELATED"/>
    <property type="match status" value="1"/>
</dbReference>
<evidence type="ECO:0000313" key="2">
    <source>
        <dbReference type="EMBL" id="KIO26225.1"/>
    </source>
</evidence>
<dbReference type="Gene3D" id="3.40.630.30">
    <property type="match status" value="1"/>
</dbReference>
<dbReference type="PANTHER" id="PTHR43441">
    <property type="entry name" value="RIBOSOMAL-PROTEIN-SERINE ACETYLTRANSFERASE"/>
    <property type="match status" value="1"/>
</dbReference>
<dbReference type="EMBL" id="KN823027">
    <property type="protein sequence ID" value="KIO26225.1"/>
    <property type="molecule type" value="Genomic_DNA"/>
</dbReference>
<dbReference type="SUPFAM" id="SSF55729">
    <property type="entry name" value="Acyl-CoA N-acyltransferases (Nat)"/>
    <property type="match status" value="1"/>
</dbReference>
<evidence type="ECO:0000259" key="1">
    <source>
        <dbReference type="PROSITE" id="PS51186"/>
    </source>
</evidence>
<reference evidence="3" key="2">
    <citation type="submission" date="2015-01" db="EMBL/GenBank/DDBJ databases">
        <title>Evolutionary Origins and Diversification of the Mycorrhizal Mutualists.</title>
        <authorList>
            <consortium name="DOE Joint Genome Institute"/>
            <consortium name="Mycorrhizal Genomics Consortium"/>
            <person name="Kohler A."/>
            <person name="Kuo A."/>
            <person name="Nagy L.G."/>
            <person name="Floudas D."/>
            <person name="Copeland A."/>
            <person name="Barry K.W."/>
            <person name="Cichocki N."/>
            <person name="Veneault-Fourrey C."/>
            <person name="LaButti K."/>
            <person name="Lindquist E.A."/>
            <person name="Lipzen A."/>
            <person name="Lundell T."/>
            <person name="Morin E."/>
            <person name="Murat C."/>
            <person name="Riley R."/>
            <person name="Ohm R."/>
            <person name="Sun H."/>
            <person name="Tunlid A."/>
            <person name="Henrissat B."/>
            <person name="Grigoriev I.V."/>
            <person name="Hibbett D.S."/>
            <person name="Martin F."/>
        </authorList>
    </citation>
    <scope>NUCLEOTIDE SEQUENCE [LARGE SCALE GENOMIC DNA]</scope>
    <source>
        <strain evidence="3">MUT 4182</strain>
    </source>
</reference>
<protein>
    <recommendedName>
        <fullName evidence="1">N-acetyltransferase domain-containing protein</fullName>
    </recommendedName>
</protein>
<accession>A0A0C3Q8P7</accession>
<dbReference type="Pfam" id="PF13302">
    <property type="entry name" value="Acetyltransf_3"/>
    <property type="match status" value="1"/>
</dbReference>
<dbReference type="InterPro" id="IPR016181">
    <property type="entry name" value="Acyl_CoA_acyltransferase"/>
</dbReference>
<dbReference type="PROSITE" id="PS51186">
    <property type="entry name" value="GNAT"/>
    <property type="match status" value="1"/>
</dbReference>
<reference evidence="2 3" key="1">
    <citation type="submission" date="2014-04" db="EMBL/GenBank/DDBJ databases">
        <authorList>
            <consortium name="DOE Joint Genome Institute"/>
            <person name="Kuo A."/>
            <person name="Girlanda M."/>
            <person name="Perotto S."/>
            <person name="Kohler A."/>
            <person name="Nagy L.G."/>
            <person name="Floudas D."/>
            <person name="Copeland A."/>
            <person name="Barry K.W."/>
            <person name="Cichocki N."/>
            <person name="Veneault-Fourrey C."/>
            <person name="LaButti K."/>
            <person name="Lindquist E.A."/>
            <person name="Lipzen A."/>
            <person name="Lundell T."/>
            <person name="Morin E."/>
            <person name="Murat C."/>
            <person name="Sun H."/>
            <person name="Tunlid A."/>
            <person name="Henrissat B."/>
            <person name="Grigoriev I.V."/>
            <person name="Hibbett D.S."/>
            <person name="Martin F."/>
            <person name="Nordberg H.P."/>
            <person name="Cantor M.N."/>
            <person name="Hua S.X."/>
        </authorList>
    </citation>
    <scope>NUCLEOTIDE SEQUENCE [LARGE SCALE GENOMIC DNA]</scope>
    <source>
        <strain evidence="2 3">MUT 4182</strain>
    </source>
</reference>
<sequence>MPDPIRLSLPNGRIELSWPPTLEDDPDVHKIYTDTRVLQYLPFWDPNASLESVIQRRTTRLTEPNQFRDFRIHHLPPHTPESTGLPNLLGTVGFIFMSLENQATEAGIIIHPEAHRAGYASEALYLCLKHGFDSKENGGLGFNRIMFTTAAMNKAMRGWLEKALGAKHEGTLREAWKSGDEFIDAVQYSILAREWFDGGSEQRLRQKVEEAVTKASSKASAS</sequence>
<organism evidence="2 3">
    <name type="scientific">Tulasnella calospora MUT 4182</name>
    <dbReference type="NCBI Taxonomy" id="1051891"/>
    <lineage>
        <taxon>Eukaryota</taxon>
        <taxon>Fungi</taxon>
        <taxon>Dikarya</taxon>
        <taxon>Basidiomycota</taxon>
        <taxon>Agaricomycotina</taxon>
        <taxon>Agaricomycetes</taxon>
        <taxon>Cantharellales</taxon>
        <taxon>Tulasnellaceae</taxon>
        <taxon>Tulasnella</taxon>
    </lineage>
</organism>
<evidence type="ECO:0000313" key="3">
    <source>
        <dbReference type="Proteomes" id="UP000054248"/>
    </source>
</evidence>
<dbReference type="GO" id="GO:1990189">
    <property type="term" value="F:protein N-terminal-serine acetyltransferase activity"/>
    <property type="evidence" value="ECO:0007669"/>
    <property type="project" value="TreeGrafter"/>
</dbReference>
<dbReference type="AlphaFoldDB" id="A0A0C3Q8P7"/>
<dbReference type="InterPro" id="IPR000182">
    <property type="entry name" value="GNAT_dom"/>
</dbReference>